<evidence type="ECO:0000256" key="1">
    <source>
        <dbReference type="SAM" id="Coils"/>
    </source>
</evidence>
<dbReference type="AlphaFoldDB" id="A0AAV9JRF2"/>
<reference evidence="3 4" key="1">
    <citation type="submission" date="2021-11" db="EMBL/GenBank/DDBJ databases">
        <title>Black yeast isolated from Biological Soil Crust.</title>
        <authorList>
            <person name="Kurbessoian T."/>
        </authorList>
    </citation>
    <scope>NUCLEOTIDE SEQUENCE [LARGE SCALE GENOMIC DNA]</scope>
    <source>
        <strain evidence="3 4">CCFEE 5522</strain>
    </source>
</reference>
<organism evidence="3 4">
    <name type="scientific">Oleoguttula mirabilis</name>
    <dbReference type="NCBI Taxonomy" id="1507867"/>
    <lineage>
        <taxon>Eukaryota</taxon>
        <taxon>Fungi</taxon>
        <taxon>Dikarya</taxon>
        <taxon>Ascomycota</taxon>
        <taxon>Pezizomycotina</taxon>
        <taxon>Dothideomycetes</taxon>
        <taxon>Dothideomycetidae</taxon>
        <taxon>Mycosphaerellales</taxon>
        <taxon>Teratosphaeriaceae</taxon>
        <taxon>Oleoguttula</taxon>
    </lineage>
</organism>
<sequence>MIHPDGIEVYLKPAGEDNEGRKYAEFPVSLDGSLNATDSDRVQRSTILASDEDIAVVVRCDSKFEMYTASALLVQIQDDCATPAGLDFHRRRVVQRSRVYEQRTFDTEHAYTMPYGKGACEAFPLHMGRHSAAANGGFDDEVYGPIMHKTVRPGSIIVAVCRGKARWNDKEANGTNASTSPYGSGNPALRRELKYGTTKPISSKNGQWYHFEFRYRSEACVRKAASMLVGAEKASIEIKDLAFVDDAKYARSKESDNKEREKLTAAWLKKQAAVAEVSISPYNSCRGQAAHGDAIIQPTLAASGQKRLPRKRQPPTFCDCPVRHRNQARRPVAPRAPKVSDTTPGAPRPPNSRLLSVASDGDESANADALELAGKPLAITPGLSPPKVCLTCKGTKIARNKRPAYLRQWYDTGDIPAKLAGDEDDDEPAVEAKMRAAAGNAAETETAANDIPAPSFQQVVCVEGAADHAAATGNAGTNAPTPSSQPVMPIEAAADHAVQAEKVSTNAPPPPPPVTPPEVAPQIVLTPRGDRDHAVAATTADATLTAGVGDMVELATAAHAEQASCRKGATSAELGSAKTSQPRIDIDLTTDDDDVVVMKMEQVSSTSALLGSRVDVGDDEDDLRDQLREVRLHKRKLELEEKEMKIEVKLRVFQRKKAASLPVKPEEAIKIED</sequence>
<comment type="caution">
    <text evidence="3">The sequence shown here is derived from an EMBL/GenBank/DDBJ whole genome shotgun (WGS) entry which is preliminary data.</text>
</comment>
<feature type="coiled-coil region" evidence="1">
    <location>
        <begin position="620"/>
        <end position="647"/>
    </location>
</feature>
<feature type="region of interest" description="Disordered" evidence="2">
    <location>
        <begin position="301"/>
        <end position="362"/>
    </location>
</feature>
<evidence type="ECO:0000313" key="4">
    <source>
        <dbReference type="Proteomes" id="UP001324427"/>
    </source>
</evidence>
<keyword evidence="1" id="KW-0175">Coiled coil</keyword>
<gene>
    <name evidence="3" type="ORF">LTR36_010062</name>
</gene>
<evidence type="ECO:0000256" key="2">
    <source>
        <dbReference type="SAM" id="MobiDB-lite"/>
    </source>
</evidence>
<dbReference type="Proteomes" id="UP001324427">
    <property type="component" value="Unassembled WGS sequence"/>
</dbReference>
<accession>A0AAV9JRF2</accession>
<proteinExistence type="predicted"/>
<feature type="compositionally biased region" description="Pro residues" evidence="2">
    <location>
        <begin position="507"/>
        <end position="516"/>
    </location>
</feature>
<dbReference type="EMBL" id="JAVFHQ010000008">
    <property type="protein sequence ID" value="KAK4548193.1"/>
    <property type="molecule type" value="Genomic_DNA"/>
</dbReference>
<evidence type="ECO:0000313" key="3">
    <source>
        <dbReference type="EMBL" id="KAK4548193.1"/>
    </source>
</evidence>
<keyword evidence="4" id="KW-1185">Reference proteome</keyword>
<feature type="region of interest" description="Disordered" evidence="2">
    <location>
        <begin position="496"/>
        <end position="516"/>
    </location>
</feature>
<protein>
    <submittedName>
        <fullName evidence="3">Uncharacterized protein</fullName>
    </submittedName>
</protein>
<name>A0AAV9JRF2_9PEZI</name>